<dbReference type="Proteomes" id="UP000298061">
    <property type="component" value="Unassembled WGS sequence"/>
</dbReference>
<feature type="domain" description="Fungal-type protein kinase" evidence="1">
    <location>
        <begin position="73"/>
        <end position="199"/>
    </location>
</feature>
<evidence type="ECO:0000313" key="2">
    <source>
        <dbReference type="EMBL" id="TFY73083.1"/>
    </source>
</evidence>
<protein>
    <recommendedName>
        <fullName evidence="1">Fungal-type protein kinase domain-containing protein</fullName>
    </recommendedName>
</protein>
<dbReference type="InterPro" id="IPR040976">
    <property type="entry name" value="Pkinase_fungal"/>
</dbReference>
<dbReference type="PANTHER" id="PTHR38248">
    <property type="entry name" value="FUNK1 6"/>
    <property type="match status" value="1"/>
</dbReference>
<proteinExistence type="predicted"/>
<dbReference type="STRING" id="135208.A0A4Y9ZGX9"/>
<dbReference type="EMBL" id="SFCI01003332">
    <property type="protein sequence ID" value="TFY73083.1"/>
    <property type="molecule type" value="Genomic_DNA"/>
</dbReference>
<feature type="non-terminal residue" evidence="2">
    <location>
        <position position="322"/>
    </location>
</feature>
<reference evidence="2 3" key="1">
    <citation type="submission" date="2019-02" db="EMBL/GenBank/DDBJ databases">
        <title>Genome sequencing of the rare red list fungi Hericium alpestre (H. flagellum).</title>
        <authorList>
            <person name="Buettner E."/>
            <person name="Kellner H."/>
        </authorList>
    </citation>
    <scope>NUCLEOTIDE SEQUENCE [LARGE SCALE GENOMIC DNA]</scope>
    <source>
        <strain evidence="2 3">DSM 108284</strain>
    </source>
</reference>
<dbReference type="PANTHER" id="PTHR38248:SF2">
    <property type="entry name" value="FUNK1 11"/>
    <property type="match status" value="1"/>
</dbReference>
<keyword evidence="3" id="KW-1185">Reference proteome</keyword>
<sequence length="322" mass="36610">MPTPAEQAEQRKRKRQYDPAYTLVHRSLYRADGIVHLKSYRELPQMKISTEHSMLDLAEVSIPVLRTSHRMPNLAQRSLVRQIRPQYPRDVSSLEEFKSVFIQVVRCHRLGFVKTGGLHGNLSLNKIMFTRDGDGGPLGCLDDWDSAKPIFADEKSTMPAAGSRAGETPFMAIELLREVPPPNLYRHDLESFMYILIWFACHFNLSGSEVLDVSELVADWTYGSWRSIQKSKAFLFSAQSTLKNDILDSITPAFFPINKWIKGLIRMFRASDQARITHEDSLESDAEDEAADAWDEDSLNGTVTYEKFMAAIGEEPHIAELD</sequence>
<comment type="caution">
    <text evidence="2">The sequence shown here is derived from an EMBL/GenBank/DDBJ whole genome shotgun (WGS) entry which is preliminary data.</text>
</comment>
<dbReference type="OrthoDB" id="5569250at2759"/>
<evidence type="ECO:0000259" key="1">
    <source>
        <dbReference type="Pfam" id="PF17667"/>
    </source>
</evidence>
<gene>
    <name evidence="2" type="ORF">EWM64_g10929</name>
</gene>
<accession>A0A4Y9ZGX9</accession>
<evidence type="ECO:0000313" key="3">
    <source>
        <dbReference type="Proteomes" id="UP000298061"/>
    </source>
</evidence>
<name>A0A4Y9ZGX9_9AGAM</name>
<organism evidence="2 3">
    <name type="scientific">Hericium alpestre</name>
    <dbReference type="NCBI Taxonomy" id="135208"/>
    <lineage>
        <taxon>Eukaryota</taxon>
        <taxon>Fungi</taxon>
        <taxon>Dikarya</taxon>
        <taxon>Basidiomycota</taxon>
        <taxon>Agaricomycotina</taxon>
        <taxon>Agaricomycetes</taxon>
        <taxon>Russulales</taxon>
        <taxon>Hericiaceae</taxon>
        <taxon>Hericium</taxon>
    </lineage>
</organism>
<dbReference type="InterPro" id="IPR011009">
    <property type="entry name" value="Kinase-like_dom_sf"/>
</dbReference>
<dbReference type="Pfam" id="PF17667">
    <property type="entry name" value="Pkinase_fungal"/>
    <property type="match status" value="1"/>
</dbReference>
<dbReference type="SUPFAM" id="SSF56112">
    <property type="entry name" value="Protein kinase-like (PK-like)"/>
    <property type="match status" value="1"/>
</dbReference>
<dbReference type="AlphaFoldDB" id="A0A4Y9ZGX9"/>